<feature type="non-terminal residue" evidence="8">
    <location>
        <position position="534"/>
    </location>
</feature>
<dbReference type="GO" id="GO:0008270">
    <property type="term" value="F:zinc ion binding"/>
    <property type="evidence" value="ECO:0007669"/>
    <property type="project" value="UniProtKB-KW"/>
</dbReference>
<feature type="compositionally biased region" description="Basic and acidic residues" evidence="6">
    <location>
        <begin position="312"/>
        <end position="340"/>
    </location>
</feature>
<feature type="compositionally biased region" description="Polar residues" evidence="6">
    <location>
        <begin position="434"/>
        <end position="460"/>
    </location>
</feature>
<dbReference type="EMBL" id="SOZI01000160">
    <property type="protein sequence ID" value="TNY18034.1"/>
    <property type="molecule type" value="Genomic_DNA"/>
</dbReference>
<feature type="region of interest" description="Disordered" evidence="6">
    <location>
        <begin position="1"/>
        <end position="24"/>
    </location>
</feature>
<dbReference type="InterPro" id="IPR038508">
    <property type="entry name" value="ArfGAP_dom_sf"/>
</dbReference>
<dbReference type="CDD" id="cd08831">
    <property type="entry name" value="ArfGap_ArfGap2_3_like"/>
    <property type="match status" value="1"/>
</dbReference>
<keyword evidence="4" id="KW-0862">Zinc</keyword>
<dbReference type="InterPro" id="IPR001164">
    <property type="entry name" value="ArfGAP_dom"/>
</dbReference>
<dbReference type="SUPFAM" id="SSF57863">
    <property type="entry name" value="ArfGap/RecO-like zinc finger"/>
    <property type="match status" value="1"/>
</dbReference>
<keyword evidence="2" id="KW-0479">Metal-binding</keyword>
<organism evidence="8 9">
    <name type="scientific">Rhodotorula diobovata</name>
    <dbReference type="NCBI Taxonomy" id="5288"/>
    <lineage>
        <taxon>Eukaryota</taxon>
        <taxon>Fungi</taxon>
        <taxon>Dikarya</taxon>
        <taxon>Basidiomycota</taxon>
        <taxon>Pucciniomycotina</taxon>
        <taxon>Microbotryomycetes</taxon>
        <taxon>Sporidiobolales</taxon>
        <taxon>Sporidiobolaceae</taxon>
        <taxon>Rhodotorula</taxon>
    </lineage>
</organism>
<gene>
    <name evidence="8" type="ORF">DMC30DRAFT_356183</name>
</gene>
<protein>
    <recommendedName>
        <fullName evidence="7">Arf-GAP domain-containing protein</fullName>
    </recommendedName>
</protein>
<evidence type="ECO:0000256" key="5">
    <source>
        <dbReference type="PROSITE-ProRule" id="PRU00288"/>
    </source>
</evidence>
<feature type="compositionally biased region" description="Low complexity" evidence="6">
    <location>
        <begin position="342"/>
        <end position="351"/>
    </location>
</feature>
<evidence type="ECO:0000313" key="8">
    <source>
        <dbReference type="EMBL" id="TNY18034.1"/>
    </source>
</evidence>
<dbReference type="Pfam" id="PF01412">
    <property type="entry name" value="ArfGap"/>
    <property type="match status" value="1"/>
</dbReference>
<dbReference type="PRINTS" id="PR00405">
    <property type="entry name" value="REVINTRACTNG"/>
</dbReference>
<dbReference type="PROSITE" id="PS50115">
    <property type="entry name" value="ARFGAP"/>
    <property type="match status" value="1"/>
</dbReference>
<comment type="caution">
    <text evidence="8">The sequence shown here is derived from an EMBL/GenBank/DDBJ whole genome shotgun (WGS) entry which is preliminary data.</text>
</comment>
<dbReference type="GO" id="GO:0005096">
    <property type="term" value="F:GTPase activator activity"/>
    <property type="evidence" value="ECO:0007669"/>
    <property type="project" value="UniProtKB-KW"/>
</dbReference>
<dbReference type="PANTHER" id="PTHR45686:SF4">
    <property type="entry name" value="ADP-RIBOSYLATION FACTOR GTPASE ACTIVATING PROTEIN 3, ISOFORM H"/>
    <property type="match status" value="1"/>
</dbReference>
<feature type="region of interest" description="Disordered" evidence="6">
    <location>
        <begin position="157"/>
        <end position="378"/>
    </location>
</feature>
<keyword evidence="3 5" id="KW-0863">Zinc-finger</keyword>
<dbReference type="AlphaFoldDB" id="A0A5C5FQ14"/>
<feature type="region of interest" description="Disordered" evidence="6">
    <location>
        <begin position="400"/>
        <end position="460"/>
    </location>
</feature>
<name>A0A5C5FQ14_9BASI</name>
<sequence>MTDSRSLAAPAQPETDPPPHSGTLVNPLTPHAQVCVDCKARNPTWSSVTFGVYICLDCSSVHRNMGVHLTFVRSTNLDIWYWTQLRAMKCGGNASFLDFLARHPGSYNPASSDTKEKYMSRGAQLYKDELQRRIKDDERLFGPDRVVVDGMVDPTSAPAGAAKDGDFFDTWDAPAPAPSSKPASGAAPAGAARTPPVVGLGGSRPGTPGTPPVATPAPAPAPAPAARRTVTSSSLSSGGASAARPKTLGATRTTSSSSSSLLGGGGGGTGAGAASSSSSSSTGGAVRAGTKLGGAGRLLGGVKKGGAINFEEAERRAREEVERVKRLGYDRLREEEEAKRQAAAAAAARGAGPNGAGAGVGGKAEQQHKALQAKKDSGEVDRLGMGVRKLGFGQVAGMGGEAAAAEAKARQKAAERAASGYREPEESDYARRTFGQQKGISSDMYHQTGSYDANASREAQTRLQGFQGATAISSNAYFGRDEDEAEMEESILQANGLGNLEASARDAVRQVMDAAGIEDLSDVQNALRNGAMRV</sequence>
<dbReference type="SMART" id="SM00105">
    <property type="entry name" value="ArfGap"/>
    <property type="match status" value="1"/>
</dbReference>
<evidence type="ECO:0000259" key="7">
    <source>
        <dbReference type="PROSITE" id="PS50115"/>
    </source>
</evidence>
<accession>A0A5C5FQ14</accession>
<feature type="compositionally biased region" description="Pro residues" evidence="6">
    <location>
        <begin position="208"/>
        <end position="223"/>
    </location>
</feature>
<dbReference type="OrthoDB" id="983479at2759"/>
<evidence type="ECO:0000256" key="3">
    <source>
        <dbReference type="ARBA" id="ARBA00022771"/>
    </source>
</evidence>
<feature type="compositionally biased region" description="Basic and acidic residues" evidence="6">
    <location>
        <begin position="365"/>
        <end position="378"/>
    </location>
</feature>
<evidence type="ECO:0000313" key="9">
    <source>
        <dbReference type="Proteomes" id="UP000311382"/>
    </source>
</evidence>
<feature type="compositionally biased region" description="Low complexity" evidence="6">
    <location>
        <begin position="224"/>
        <end position="261"/>
    </location>
</feature>
<keyword evidence="1" id="KW-0343">GTPase activation</keyword>
<reference evidence="8 9" key="1">
    <citation type="submission" date="2019-03" db="EMBL/GenBank/DDBJ databases">
        <title>Rhodosporidium diobovatum UCD-FST 08-225 genome sequencing, assembly, and annotation.</title>
        <authorList>
            <person name="Fakankun I.U."/>
            <person name="Fristensky B."/>
            <person name="Levin D.B."/>
        </authorList>
    </citation>
    <scope>NUCLEOTIDE SEQUENCE [LARGE SCALE GENOMIC DNA]</scope>
    <source>
        <strain evidence="8 9">UCD-FST 08-225</strain>
    </source>
</reference>
<feature type="compositionally biased region" description="Low complexity" evidence="6">
    <location>
        <begin position="178"/>
        <end position="192"/>
    </location>
</feature>
<feature type="compositionally biased region" description="Gly residues" evidence="6">
    <location>
        <begin position="262"/>
        <end position="271"/>
    </location>
</feature>
<evidence type="ECO:0000256" key="1">
    <source>
        <dbReference type="ARBA" id="ARBA00022468"/>
    </source>
</evidence>
<dbReference type="GO" id="GO:0000139">
    <property type="term" value="C:Golgi membrane"/>
    <property type="evidence" value="ECO:0007669"/>
    <property type="project" value="GOC"/>
</dbReference>
<dbReference type="PANTHER" id="PTHR45686">
    <property type="entry name" value="ADP-RIBOSYLATION FACTOR GTPASE ACTIVATING PROTEIN 3, ISOFORM H-RELATED"/>
    <property type="match status" value="1"/>
</dbReference>
<feature type="domain" description="Arf-GAP" evidence="7">
    <location>
        <begin position="19"/>
        <end position="139"/>
    </location>
</feature>
<proteinExistence type="predicted"/>
<feature type="compositionally biased region" description="Gly residues" evidence="6">
    <location>
        <begin position="291"/>
        <end position="304"/>
    </location>
</feature>
<feature type="compositionally biased region" description="Basic and acidic residues" evidence="6">
    <location>
        <begin position="422"/>
        <end position="431"/>
    </location>
</feature>
<dbReference type="STRING" id="5288.A0A5C5FQ14"/>
<dbReference type="GO" id="GO:0048205">
    <property type="term" value="P:COPI coating of Golgi vesicle"/>
    <property type="evidence" value="ECO:0007669"/>
    <property type="project" value="TreeGrafter"/>
</dbReference>
<evidence type="ECO:0000256" key="2">
    <source>
        <dbReference type="ARBA" id="ARBA00022723"/>
    </source>
</evidence>
<feature type="compositionally biased region" description="Low complexity" evidence="6">
    <location>
        <begin position="272"/>
        <end position="290"/>
    </location>
</feature>
<keyword evidence="9" id="KW-1185">Reference proteome</keyword>
<evidence type="ECO:0000256" key="4">
    <source>
        <dbReference type="ARBA" id="ARBA00022833"/>
    </source>
</evidence>
<dbReference type="InterPro" id="IPR037278">
    <property type="entry name" value="ARFGAP/RecO"/>
</dbReference>
<evidence type="ECO:0000256" key="6">
    <source>
        <dbReference type="SAM" id="MobiDB-lite"/>
    </source>
</evidence>
<dbReference type="Gene3D" id="1.10.220.150">
    <property type="entry name" value="Arf GTPase activating protein"/>
    <property type="match status" value="1"/>
</dbReference>
<dbReference type="Proteomes" id="UP000311382">
    <property type="component" value="Unassembled WGS sequence"/>
</dbReference>
<feature type="compositionally biased region" description="Gly residues" evidence="6">
    <location>
        <begin position="352"/>
        <end position="362"/>
    </location>
</feature>